<protein>
    <submittedName>
        <fullName evidence="2">Secreted protein</fullName>
    </submittedName>
</protein>
<reference evidence="2" key="2">
    <citation type="submission" date="2020-10" db="UniProtKB">
        <authorList>
            <consortium name="WormBaseParasite"/>
        </authorList>
    </citation>
    <scope>IDENTIFICATION</scope>
</reference>
<dbReference type="Proteomes" id="UP000492821">
    <property type="component" value="Unassembled WGS sequence"/>
</dbReference>
<organism evidence="1 2">
    <name type="scientific">Panagrellus redivivus</name>
    <name type="common">Microworm</name>
    <dbReference type="NCBI Taxonomy" id="6233"/>
    <lineage>
        <taxon>Eukaryota</taxon>
        <taxon>Metazoa</taxon>
        <taxon>Ecdysozoa</taxon>
        <taxon>Nematoda</taxon>
        <taxon>Chromadorea</taxon>
        <taxon>Rhabditida</taxon>
        <taxon>Tylenchina</taxon>
        <taxon>Panagrolaimomorpha</taxon>
        <taxon>Panagrolaimoidea</taxon>
        <taxon>Panagrolaimidae</taxon>
        <taxon>Panagrellus</taxon>
    </lineage>
</organism>
<sequence length="110" mass="11911">MSPSLYIPSATGTKPHQWPDVIATNTCFGATGITCPVQSRISKWAPNPCIDECNIGGDNVQTEHDASANLRGYVATKHCARLNGPNAKVKLSGAVDEWYCKEVAEWCCEN</sequence>
<name>A0A7E4VNV2_PANRE</name>
<dbReference type="WBParaSite" id="Pan_g23142.t1">
    <property type="protein sequence ID" value="Pan_g23142.t1"/>
    <property type="gene ID" value="Pan_g23142"/>
</dbReference>
<accession>A0A7E4VNV2</accession>
<dbReference type="AlphaFoldDB" id="A0A7E4VNV2"/>
<evidence type="ECO:0000313" key="2">
    <source>
        <dbReference type="WBParaSite" id="Pan_g23142.t1"/>
    </source>
</evidence>
<proteinExistence type="predicted"/>
<reference evidence="1" key="1">
    <citation type="journal article" date="2013" name="Genetics">
        <title>The draft genome and transcriptome of Panagrellus redivivus are shaped by the harsh demands of a free-living lifestyle.</title>
        <authorList>
            <person name="Srinivasan J."/>
            <person name="Dillman A.R."/>
            <person name="Macchietto M.G."/>
            <person name="Heikkinen L."/>
            <person name="Lakso M."/>
            <person name="Fracchia K.M."/>
            <person name="Antoshechkin I."/>
            <person name="Mortazavi A."/>
            <person name="Wong G."/>
            <person name="Sternberg P.W."/>
        </authorList>
    </citation>
    <scope>NUCLEOTIDE SEQUENCE [LARGE SCALE GENOMIC DNA]</scope>
    <source>
        <strain evidence="1">MT8872</strain>
    </source>
</reference>
<evidence type="ECO:0000313" key="1">
    <source>
        <dbReference type="Proteomes" id="UP000492821"/>
    </source>
</evidence>
<keyword evidence="1" id="KW-1185">Reference proteome</keyword>